<dbReference type="EMBL" id="JBDODL010007285">
    <property type="protein sequence ID" value="MES1923629.1"/>
    <property type="molecule type" value="Genomic_DNA"/>
</dbReference>
<evidence type="ECO:0000313" key="1">
    <source>
        <dbReference type="EMBL" id="MES1923629.1"/>
    </source>
</evidence>
<accession>A0ABV2AVC8</accession>
<proteinExistence type="predicted"/>
<sequence length="135" mass="15851">MVGRPVINRLIIQLCLTNIGISFSREDRSSSSPYNNFLSNKSNGPLPVMRGSDCLPRSRFGDQYATKFAFNLNRWNRRHFEVDDEDKFLVPTFARFFEREKFALRHFIDRNSPARVYKVDAQQSVKSRTRVYLLP</sequence>
<protein>
    <submittedName>
        <fullName evidence="1">Uncharacterized protein</fullName>
    </submittedName>
</protein>
<reference evidence="1 2" key="1">
    <citation type="journal article" date="2024" name="BMC Biol.">
        <title>Comparative genomics of Ascetosporea gives new insight into the evolutionary basis for animal parasitism in Rhizaria.</title>
        <authorList>
            <person name="Hiltunen Thoren M."/>
            <person name="Onut-Brannstrom I."/>
            <person name="Alfjorden A."/>
            <person name="Peckova H."/>
            <person name="Swords F."/>
            <person name="Hooper C."/>
            <person name="Holzer A.S."/>
            <person name="Bass D."/>
            <person name="Burki F."/>
        </authorList>
    </citation>
    <scope>NUCLEOTIDE SEQUENCE [LARGE SCALE GENOMIC DNA]</scope>
    <source>
        <strain evidence="1">20-A016</strain>
    </source>
</reference>
<organism evidence="1 2">
    <name type="scientific">Bonamia ostreae</name>
    <dbReference type="NCBI Taxonomy" id="126728"/>
    <lineage>
        <taxon>Eukaryota</taxon>
        <taxon>Sar</taxon>
        <taxon>Rhizaria</taxon>
        <taxon>Endomyxa</taxon>
        <taxon>Ascetosporea</taxon>
        <taxon>Haplosporida</taxon>
        <taxon>Bonamia</taxon>
    </lineage>
</organism>
<comment type="caution">
    <text evidence="1">The sequence shown here is derived from an EMBL/GenBank/DDBJ whole genome shotgun (WGS) entry which is preliminary data.</text>
</comment>
<name>A0ABV2AVC8_9EUKA</name>
<gene>
    <name evidence="1" type="ORF">MHBO_005238</name>
</gene>
<dbReference type="Proteomes" id="UP001439008">
    <property type="component" value="Unassembled WGS sequence"/>
</dbReference>
<keyword evidence="2" id="KW-1185">Reference proteome</keyword>
<evidence type="ECO:0000313" key="2">
    <source>
        <dbReference type="Proteomes" id="UP001439008"/>
    </source>
</evidence>